<evidence type="ECO:0000256" key="2">
    <source>
        <dbReference type="SAM" id="Phobius"/>
    </source>
</evidence>
<comment type="caution">
    <text evidence="3">The sequence shown here is derived from an EMBL/GenBank/DDBJ whole genome shotgun (WGS) entry which is preliminary data.</text>
</comment>
<keyword evidence="4" id="KW-1185">Reference proteome</keyword>
<dbReference type="PANTHER" id="PTHR31170:SF25">
    <property type="entry name" value="BNAA09G04570D PROTEIN"/>
    <property type="match status" value="1"/>
</dbReference>
<feature type="transmembrane region" description="Helical" evidence="2">
    <location>
        <begin position="492"/>
        <end position="514"/>
    </location>
</feature>
<dbReference type="Proteomes" id="UP000436088">
    <property type="component" value="Unassembled WGS sequence"/>
</dbReference>
<name>A0A6A3D1M6_HIBSY</name>
<sequence>MASISSTSASHFDELRWLINIRRSLAEELEEEEEIEVPVSIFNVPKALMLTDPESYVPQLVALGPYHYWRPELHEMETYKLAAAKRTQKHLQCLQFHTLVENLMRFEPRIRACYHKYLHFDGETLAWMMAIDASFLLEFLQIYGIRQGKKTLSRMSAHNSILRDVVMLENQIQLFILRKVLEIQNSSLESADELLVSMLNGLSKELSPLRTMDHSVKIDVSTCAHVLNFLHDTIVPKLDEEQCETSEPEDNKTSDSQVPKQLLSESWNLVSRMKRNSFRIIKALLHSRPARVLLKLPLKIVSNLPGILILKQLIKHVFFPQDNEEREAKPDHGSGRNKPPPAEEIAIPSVEDLLKSGVRFIPTNGNISKITFDPNTVTFHLPTVTLDINTKVVLRNLVAYEASKASGPLVFTRYTELMNGIIDTEQDVKLLSEKGIILNHLKSDEEAAELWNGMSKSIRLTKVAFLDKVIEDVNKYHNYRWNVKARKFFKQYVYGSWQLLTLLAAIMILILLTFQTFCSVYSCSRVLRIQA</sequence>
<keyword evidence="2" id="KW-1133">Transmembrane helix</keyword>
<dbReference type="EMBL" id="VEPZ02000032">
    <property type="protein sequence ID" value="KAE8735675.1"/>
    <property type="molecule type" value="Genomic_DNA"/>
</dbReference>
<evidence type="ECO:0000313" key="3">
    <source>
        <dbReference type="EMBL" id="KAE8735675.1"/>
    </source>
</evidence>
<reference evidence="3" key="1">
    <citation type="submission" date="2019-09" db="EMBL/GenBank/DDBJ databases">
        <title>Draft genome information of white flower Hibiscus syriacus.</title>
        <authorList>
            <person name="Kim Y.-M."/>
        </authorList>
    </citation>
    <scope>NUCLEOTIDE SEQUENCE [LARGE SCALE GENOMIC DNA]</scope>
    <source>
        <strain evidence="3">YM2019G1</strain>
    </source>
</reference>
<feature type="region of interest" description="Disordered" evidence="1">
    <location>
        <begin position="240"/>
        <end position="259"/>
    </location>
</feature>
<proteinExistence type="predicted"/>
<feature type="region of interest" description="Disordered" evidence="1">
    <location>
        <begin position="324"/>
        <end position="343"/>
    </location>
</feature>
<dbReference type="PANTHER" id="PTHR31170">
    <property type="entry name" value="BNAC04G53230D PROTEIN"/>
    <property type="match status" value="1"/>
</dbReference>
<keyword evidence="2" id="KW-0812">Transmembrane</keyword>
<protein>
    <submittedName>
        <fullName evidence="3">UPF0481 protein</fullName>
    </submittedName>
</protein>
<accession>A0A6A3D1M6</accession>
<gene>
    <name evidence="3" type="ORF">F3Y22_tig00000340pilonHSYRG01216</name>
</gene>
<dbReference type="Pfam" id="PF03140">
    <property type="entry name" value="DUF247"/>
    <property type="match status" value="1"/>
</dbReference>
<dbReference type="AlphaFoldDB" id="A0A6A3D1M6"/>
<organism evidence="3 4">
    <name type="scientific">Hibiscus syriacus</name>
    <name type="common">Rose of Sharon</name>
    <dbReference type="NCBI Taxonomy" id="106335"/>
    <lineage>
        <taxon>Eukaryota</taxon>
        <taxon>Viridiplantae</taxon>
        <taxon>Streptophyta</taxon>
        <taxon>Embryophyta</taxon>
        <taxon>Tracheophyta</taxon>
        <taxon>Spermatophyta</taxon>
        <taxon>Magnoliopsida</taxon>
        <taxon>eudicotyledons</taxon>
        <taxon>Gunneridae</taxon>
        <taxon>Pentapetalae</taxon>
        <taxon>rosids</taxon>
        <taxon>malvids</taxon>
        <taxon>Malvales</taxon>
        <taxon>Malvaceae</taxon>
        <taxon>Malvoideae</taxon>
        <taxon>Hibiscus</taxon>
    </lineage>
</organism>
<evidence type="ECO:0000313" key="4">
    <source>
        <dbReference type="Proteomes" id="UP000436088"/>
    </source>
</evidence>
<keyword evidence="2" id="KW-0472">Membrane</keyword>
<dbReference type="InterPro" id="IPR004158">
    <property type="entry name" value="DUF247_pln"/>
</dbReference>
<evidence type="ECO:0000256" key="1">
    <source>
        <dbReference type="SAM" id="MobiDB-lite"/>
    </source>
</evidence>